<protein>
    <submittedName>
        <fullName evidence="2">Efflux RND transporter permease subunit</fullName>
    </submittedName>
</protein>
<dbReference type="PANTHER" id="PTHR32063:SF33">
    <property type="entry name" value="RND SUPERFAMILY EFFLUX PUMP PERMEASE COMPONENT"/>
    <property type="match status" value="1"/>
</dbReference>
<sequence>MTKALSFFMEHRLVTTVFLSMLLALGFVSLSSMNREAFPKVTLDKVVIQTPYPGGTPEEIERLVSIPLEKQLRSVSNIDEVRSYNLENVSVIMVFLKEGMPDTRPAVEDIKDAVERTALPPGALAPTVEEITTDKQQVVDVAFSLKQDGAHVPTTEEYRMLRDTAKAFEDKLYELPEIAEVERFGYRNRQFLVEADPAALNAKRVGLNQILNVLGMRNVDMPSGVMRLNGTEYLLRTRGQFSEALEMRSVPIVGNATGFMTVLSDVAQVFDTFEDPTIYEKFDGSHVIVLRVWKTETADIINAAEAAKATVEKMKERYPEVEVTVFLDQSTDVVRQLNDLIMNFVTGLTLVVAALFFILGFRLSMIISFAIPSIFLIAFTIIHAAGITINTISIFALVMVLGMMVDNSIVVAENSFRLMQEGQARGDAIRNTLSEVFAPLLVTMLAIGAAFAPLLFMGGIIGKFVFGIPSVILIVLVVSLVFSLVFLPSWLNTFLPERVKATYGADDEEAGGFGLIVRAYRKTMAIALRYRYAVIGGFTVFFFGLLFLAGRFLPFVLFPAGGEDQIDIKTYMPQGTTLQRNLEVMDRAEGLITEVVGDQLVFLRDRVGIHEPPFDDPKPGEETHRSTVIVKLTPVQERDDEASAAVYVKKIRDRLKKAQQAGELPAEFRYDVEAALHGPPVGKPVSLQIRGPEFAQLKEIAALYMKELEGMPGVYDVSLDLEEGKEEFRFYVKDDVAAKAGLSVNDVAESIRTAFNGEVASSISKGEDRINIVVRFPDEARHKIESLKKVKVQNNQGRLVPLERVAYFTRERSYSMINRQDLMRVVRVEASVDTDLTTSLDVNRLLQKKIDISKDYQDYSVNFGGEQEDAQDSFTDLVISFAFAMGVIFAIFLVYFNSATTTGVVMGAIPFGIAGVLLGLMLHGKPLSFMSMLAIVALSGSIVANTLVLVTFTEELRKKGQDLHEAIINAGAIRLRPVLLTTVTTVIGLLPSAYGIPTVDHFVQPLSLSFAWGLMFATLITLVLCPLLYMMKEDFLARLRKA</sequence>
<feature type="transmembrane region" description="Helical" evidence="1">
    <location>
        <begin position="340"/>
        <end position="359"/>
    </location>
</feature>
<dbReference type="GO" id="GO:0042910">
    <property type="term" value="F:xenobiotic transmembrane transporter activity"/>
    <property type="evidence" value="ECO:0007669"/>
    <property type="project" value="TreeGrafter"/>
</dbReference>
<dbReference type="Gene3D" id="3.30.70.1440">
    <property type="entry name" value="Multidrug efflux transporter AcrB pore domain"/>
    <property type="match status" value="1"/>
</dbReference>
<comment type="caution">
    <text evidence="2">The sequence shown here is derived from an EMBL/GenBank/DDBJ whole genome shotgun (WGS) entry which is preliminary data.</text>
</comment>
<reference evidence="2 3" key="1">
    <citation type="submission" date="2019-10" db="EMBL/GenBank/DDBJ databases">
        <title>Extracellular Electron Transfer in a Candidatus Methanoperedens spp. Enrichment Culture.</title>
        <authorList>
            <person name="Berger S."/>
            <person name="Rangel Shaw D."/>
            <person name="Berben T."/>
            <person name="In 'T Zandt M."/>
            <person name="Frank J."/>
            <person name="Reimann J."/>
            <person name="Jetten M.S.M."/>
            <person name="Welte C.U."/>
        </authorList>
    </citation>
    <scope>NUCLEOTIDE SEQUENCE [LARGE SCALE GENOMIC DNA]</scope>
    <source>
        <strain evidence="2">SB12</strain>
    </source>
</reference>
<keyword evidence="1" id="KW-0472">Membrane</keyword>
<dbReference type="Proteomes" id="UP000460298">
    <property type="component" value="Unassembled WGS sequence"/>
</dbReference>
<dbReference type="PRINTS" id="PR00702">
    <property type="entry name" value="ACRIFLAVINRP"/>
</dbReference>
<dbReference type="GO" id="GO:0005886">
    <property type="term" value="C:plasma membrane"/>
    <property type="evidence" value="ECO:0007669"/>
    <property type="project" value="TreeGrafter"/>
</dbReference>
<dbReference type="Pfam" id="PF00873">
    <property type="entry name" value="ACR_tran"/>
    <property type="match status" value="1"/>
</dbReference>
<feature type="transmembrane region" description="Helical" evidence="1">
    <location>
        <begin position="392"/>
        <end position="412"/>
    </location>
</feature>
<feature type="transmembrane region" description="Helical" evidence="1">
    <location>
        <begin position="929"/>
        <end position="952"/>
    </location>
</feature>
<evidence type="ECO:0000313" key="2">
    <source>
        <dbReference type="EMBL" id="KAB2932020.1"/>
    </source>
</evidence>
<dbReference type="SUPFAM" id="SSF82866">
    <property type="entry name" value="Multidrug efflux transporter AcrB transmembrane domain"/>
    <property type="match status" value="2"/>
</dbReference>
<keyword evidence="1" id="KW-1133">Transmembrane helix</keyword>
<feature type="transmembrane region" description="Helical" evidence="1">
    <location>
        <begin position="877"/>
        <end position="896"/>
    </location>
</feature>
<feature type="transmembrane region" description="Helical" evidence="1">
    <location>
        <begin position="1010"/>
        <end position="1031"/>
    </location>
</feature>
<dbReference type="EMBL" id="WBUI01000011">
    <property type="protein sequence ID" value="KAB2932020.1"/>
    <property type="molecule type" value="Genomic_DNA"/>
</dbReference>
<dbReference type="Gene3D" id="3.30.2090.10">
    <property type="entry name" value="Multidrug efflux transporter AcrB TolC docking domain, DN and DC subdomains"/>
    <property type="match status" value="2"/>
</dbReference>
<organism evidence="2 3">
    <name type="scientific">Leptonema illini</name>
    <dbReference type="NCBI Taxonomy" id="183"/>
    <lineage>
        <taxon>Bacteria</taxon>
        <taxon>Pseudomonadati</taxon>
        <taxon>Spirochaetota</taxon>
        <taxon>Spirochaetia</taxon>
        <taxon>Leptospirales</taxon>
        <taxon>Leptospiraceae</taxon>
        <taxon>Leptonema</taxon>
    </lineage>
</organism>
<feature type="transmembrane region" description="Helical" evidence="1">
    <location>
        <begin position="468"/>
        <end position="491"/>
    </location>
</feature>
<evidence type="ECO:0000256" key="1">
    <source>
        <dbReference type="SAM" id="Phobius"/>
    </source>
</evidence>
<accession>A0A833H0U7</accession>
<evidence type="ECO:0000313" key="3">
    <source>
        <dbReference type="Proteomes" id="UP000460298"/>
    </source>
</evidence>
<dbReference type="InterPro" id="IPR027463">
    <property type="entry name" value="AcrB_DN_DC_subdom"/>
</dbReference>
<dbReference type="Gene3D" id="3.30.70.1430">
    <property type="entry name" value="Multidrug efflux transporter AcrB pore domain"/>
    <property type="match status" value="2"/>
</dbReference>
<feature type="transmembrane region" description="Helical" evidence="1">
    <location>
        <begin position="433"/>
        <end position="456"/>
    </location>
</feature>
<feature type="transmembrane region" description="Helical" evidence="1">
    <location>
        <begin position="366"/>
        <end position="386"/>
    </location>
</feature>
<proteinExistence type="predicted"/>
<dbReference type="AlphaFoldDB" id="A0A833H0U7"/>
<dbReference type="Gene3D" id="3.30.70.1320">
    <property type="entry name" value="Multidrug efflux transporter AcrB pore domain like"/>
    <property type="match status" value="1"/>
</dbReference>
<feature type="transmembrane region" description="Helical" evidence="1">
    <location>
        <begin position="530"/>
        <end position="549"/>
    </location>
</feature>
<feature type="transmembrane region" description="Helical" evidence="1">
    <location>
        <begin position="973"/>
        <end position="990"/>
    </location>
</feature>
<name>A0A833H0U7_9LEPT</name>
<feature type="transmembrane region" description="Helical" evidence="1">
    <location>
        <begin position="903"/>
        <end position="923"/>
    </location>
</feature>
<dbReference type="SUPFAM" id="SSF82693">
    <property type="entry name" value="Multidrug efflux transporter AcrB pore domain, PN1, PN2, PC1 and PC2 subdomains"/>
    <property type="match status" value="2"/>
</dbReference>
<dbReference type="InterPro" id="IPR001036">
    <property type="entry name" value="Acrflvin-R"/>
</dbReference>
<dbReference type="SUPFAM" id="SSF82714">
    <property type="entry name" value="Multidrug efflux transporter AcrB TolC docking domain, DN and DC subdomains"/>
    <property type="match status" value="2"/>
</dbReference>
<dbReference type="PANTHER" id="PTHR32063">
    <property type="match status" value="1"/>
</dbReference>
<keyword evidence="1" id="KW-0812">Transmembrane</keyword>
<gene>
    <name evidence="2" type="ORF">F9K24_12100</name>
</gene>
<dbReference type="Gene3D" id="1.20.1640.10">
    <property type="entry name" value="Multidrug efflux transporter AcrB transmembrane domain"/>
    <property type="match status" value="2"/>
</dbReference>